<organism evidence="2 3">
    <name type="scientific">Solanum tuberosum</name>
    <name type="common">Potato</name>
    <dbReference type="NCBI Taxonomy" id="4113"/>
    <lineage>
        <taxon>Eukaryota</taxon>
        <taxon>Viridiplantae</taxon>
        <taxon>Streptophyta</taxon>
        <taxon>Embryophyta</taxon>
        <taxon>Tracheophyta</taxon>
        <taxon>Spermatophyta</taxon>
        <taxon>Magnoliopsida</taxon>
        <taxon>eudicotyledons</taxon>
        <taxon>Gunneridae</taxon>
        <taxon>Pentapetalae</taxon>
        <taxon>asterids</taxon>
        <taxon>lamiids</taxon>
        <taxon>Solanales</taxon>
        <taxon>Solanaceae</taxon>
        <taxon>Solanoideae</taxon>
        <taxon>Solaneae</taxon>
        <taxon>Solanum</taxon>
    </lineage>
</organism>
<evidence type="ECO:0000256" key="1">
    <source>
        <dbReference type="SAM" id="MobiDB-lite"/>
    </source>
</evidence>
<dbReference type="HOGENOM" id="CLU_417043_0_0_1"/>
<accession>M1D9G9</accession>
<feature type="compositionally biased region" description="Low complexity" evidence="1">
    <location>
        <begin position="529"/>
        <end position="542"/>
    </location>
</feature>
<feature type="region of interest" description="Disordered" evidence="1">
    <location>
        <begin position="49"/>
        <end position="79"/>
    </location>
</feature>
<feature type="compositionally biased region" description="Polar residues" evidence="1">
    <location>
        <begin position="49"/>
        <end position="75"/>
    </location>
</feature>
<sequence length="658" mass="73202">MSRIEEMMQMMMKRFDMTDENVKEMRNDLSRIGQKVDAHAVSIKQLEQQFNQSSTTVNPRQPDTLPSNTIQNPKNDGNCMKVTTRRGKQTIDPPMPSEVEIVVERDEEVEGRKAKSTEKQLCNGLRTPSTVPWSLKQHPTYAAKGDSKSVATSFKLIDEDEDVEYIPPLPGHPPLLHALHGIEAGTMALKHPPTYAAKGKSKSVAPSFKLIDAVEDMEYIPPPPGQPPLLHALHGIEADSSDSCANNITCSFSEKDSAGNIPVPPCIDPALVAEEPNRWYVDGQYQIYRDACMLNENDKPARLITEEYRDLKDSLHTAPIIEWLFHKHRCKWMAQPQGTYNEEIVKEFYASYATTVRGSISKRANPATQPPSTDCTMALKQPPTYAAKGKSKSVAPSFKLIDEVDDMEYIEPPPGHAPLLHAQHGIEARRDACMLNETDKPARLFTEKHRDLKDSLHTAPIIEGLFHKHRCTMALNQPPTYAAKGKSKSVALSFKLIDEVSIEVVTAPYSDEGVTPIGSPAGSEYAYDSGSGSSSNNSTSSFSEEDIAGDIPVPPCTEPAPVAEEPYRWCVDGQYQIYGDACMLNENDKRARLITEEHRDLKDSIHTAPIIVGLFHKHRCKWMAQPQSTYNEEIVKEFYASYAATIRGSISKRANPAT</sequence>
<dbReference type="Gramene" id="PGSC0003DMT400085426">
    <property type="protein sequence ID" value="PGSC0003DMT400085426"/>
    <property type="gene ID" value="PGSC0003DMG400034997"/>
</dbReference>
<reference evidence="3" key="1">
    <citation type="journal article" date="2011" name="Nature">
        <title>Genome sequence and analysis of the tuber crop potato.</title>
        <authorList>
            <consortium name="The Potato Genome Sequencing Consortium"/>
        </authorList>
    </citation>
    <scope>NUCLEOTIDE SEQUENCE [LARGE SCALE GENOMIC DNA]</scope>
    <source>
        <strain evidence="3">cv. DM1-3 516 R44</strain>
    </source>
</reference>
<feature type="region of interest" description="Disordered" evidence="1">
    <location>
        <begin position="511"/>
        <end position="557"/>
    </location>
</feature>
<evidence type="ECO:0000313" key="2">
    <source>
        <dbReference type="EnsemblPlants" id="PGSC0003DMT400085426"/>
    </source>
</evidence>
<evidence type="ECO:0000313" key="3">
    <source>
        <dbReference type="Proteomes" id="UP000011115"/>
    </source>
</evidence>
<dbReference type="PaxDb" id="4113-PGSC0003DMT400085426"/>
<protein>
    <submittedName>
        <fullName evidence="2">Integrase core domain containing protein</fullName>
    </submittedName>
</protein>
<dbReference type="AlphaFoldDB" id="M1D9G9"/>
<keyword evidence="3" id="KW-1185">Reference proteome</keyword>
<dbReference type="Proteomes" id="UP000011115">
    <property type="component" value="Unassembled WGS sequence"/>
</dbReference>
<dbReference type="EnsemblPlants" id="PGSC0003DMT400085426">
    <property type="protein sequence ID" value="PGSC0003DMT400085426"/>
    <property type="gene ID" value="PGSC0003DMG400034997"/>
</dbReference>
<reference evidence="2" key="2">
    <citation type="submission" date="2015-06" db="UniProtKB">
        <authorList>
            <consortium name="EnsemblPlants"/>
        </authorList>
    </citation>
    <scope>IDENTIFICATION</scope>
    <source>
        <strain evidence="2">DM1-3 516 R44</strain>
    </source>
</reference>
<proteinExistence type="predicted"/>
<name>M1D9G9_SOLTU</name>
<dbReference type="InParanoid" id="M1D9G9"/>